<gene>
    <name evidence="1" type="ORF">EVAR_103157_1</name>
</gene>
<comment type="caution">
    <text evidence="1">The sequence shown here is derived from an EMBL/GenBank/DDBJ whole genome shotgun (WGS) entry which is preliminary data.</text>
</comment>
<reference evidence="1 2" key="1">
    <citation type="journal article" date="2019" name="Commun. Biol.">
        <title>The bagworm genome reveals a unique fibroin gene that provides high tensile strength.</title>
        <authorList>
            <person name="Kono N."/>
            <person name="Nakamura H."/>
            <person name="Ohtoshi R."/>
            <person name="Tomita M."/>
            <person name="Numata K."/>
            <person name="Arakawa K."/>
        </authorList>
    </citation>
    <scope>NUCLEOTIDE SEQUENCE [LARGE SCALE GENOMIC DNA]</scope>
</reference>
<dbReference type="EMBL" id="BGZK01001192">
    <property type="protein sequence ID" value="GBP73931.1"/>
    <property type="molecule type" value="Genomic_DNA"/>
</dbReference>
<evidence type="ECO:0000313" key="2">
    <source>
        <dbReference type="Proteomes" id="UP000299102"/>
    </source>
</evidence>
<accession>A0A4C1YC32</accession>
<protein>
    <submittedName>
        <fullName evidence="1">Uncharacterized protein</fullName>
    </submittedName>
</protein>
<sequence>MSQDVLTIDIQYFRVEHPTRPHDSATMRVSTLAHAFAAEQQLGTVYAANNSGFNPFSAPHLSDNGRIVFVQMPVKSATSKIRLIEPLNIENGRNSFRLGAAGGRYASGRRGTGCTVPCAGASALASYERGVLSCRT</sequence>
<dbReference type="Proteomes" id="UP000299102">
    <property type="component" value="Unassembled WGS sequence"/>
</dbReference>
<proteinExistence type="predicted"/>
<keyword evidence="2" id="KW-1185">Reference proteome</keyword>
<name>A0A4C1YC32_EUMVA</name>
<dbReference type="AlphaFoldDB" id="A0A4C1YC32"/>
<organism evidence="1 2">
    <name type="scientific">Eumeta variegata</name>
    <name type="common">Bagworm moth</name>
    <name type="synonym">Eumeta japonica</name>
    <dbReference type="NCBI Taxonomy" id="151549"/>
    <lineage>
        <taxon>Eukaryota</taxon>
        <taxon>Metazoa</taxon>
        <taxon>Ecdysozoa</taxon>
        <taxon>Arthropoda</taxon>
        <taxon>Hexapoda</taxon>
        <taxon>Insecta</taxon>
        <taxon>Pterygota</taxon>
        <taxon>Neoptera</taxon>
        <taxon>Endopterygota</taxon>
        <taxon>Lepidoptera</taxon>
        <taxon>Glossata</taxon>
        <taxon>Ditrysia</taxon>
        <taxon>Tineoidea</taxon>
        <taxon>Psychidae</taxon>
        <taxon>Oiketicinae</taxon>
        <taxon>Eumeta</taxon>
    </lineage>
</organism>
<evidence type="ECO:0000313" key="1">
    <source>
        <dbReference type="EMBL" id="GBP73931.1"/>
    </source>
</evidence>